<dbReference type="InterPro" id="IPR011059">
    <property type="entry name" value="Metal-dep_hydrolase_composite"/>
</dbReference>
<dbReference type="RefSeq" id="WP_115226246.1">
    <property type="nucleotide sequence ID" value="NZ_CAWOLO010000014.1"/>
</dbReference>
<feature type="site" description="Transition state stabilizer" evidence="3">
    <location>
        <position position="153"/>
    </location>
</feature>
<dbReference type="SUPFAM" id="SSF51338">
    <property type="entry name" value="Composite domain of metallo-dependent hydrolases"/>
    <property type="match status" value="1"/>
</dbReference>
<organism evidence="5 7">
    <name type="scientific">Iodobacter fluviatilis</name>
    <dbReference type="NCBI Taxonomy" id="537"/>
    <lineage>
        <taxon>Bacteria</taxon>
        <taxon>Pseudomonadati</taxon>
        <taxon>Pseudomonadota</taxon>
        <taxon>Betaproteobacteria</taxon>
        <taxon>Neisseriales</taxon>
        <taxon>Chitinibacteraceae</taxon>
        <taxon>Iodobacter</taxon>
    </lineage>
</organism>
<dbReference type="Gene3D" id="3.20.20.140">
    <property type="entry name" value="Metal-dependent hydrolases"/>
    <property type="match status" value="1"/>
</dbReference>
<evidence type="ECO:0000313" key="5">
    <source>
        <dbReference type="EMBL" id="STQ89843.1"/>
    </source>
</evidence>
<gene>
    <name evidence="6" type="ORF">EV682_11443</name>
    <name evidence="5" type="ORF">NCTC11159_00894</name>
</gene>
<feature type="binding site" evidence="1">
    <location>
        <position position="59"/>
    </location>
    <ligand>
        <name>Zn(2+)</name>
        <dbReference type="ChEBI" id="CHEBI:29105"/>
        <label>1</label>
    </ligand>
</feature>
<evidence type="ECO:0000313" key="8">
    <source>
        <dbReference type="Proteomes" id="UP000295794"/>
    </source>
</evidence>
<dbReference type="GO" id="GO:0019213">
    <property type="term" value="F:deacetylase activity"/>
    <property type="evidence" value="ECO:0007669"/>
    <property type="project" value="InterPro"/>
</dbReference>
<keyword evidence="1" id="KW-0479">Metal-binding</keyword>
<dbReference type="SUPFAM" id="SSF51556">
    <property type="entry name" value="Metallo-dependent hydrolases"/>
    <property type="match status" value="1"/>
</dbReference>
<dbReference type="InterPro" id="IPR006680">
    <property type="entry name" value="Amidohydro-rel"/>
</dbReference>
<reference evidence="6 8" key="2">
    <citation type="submission" date="2019-03" db="EMBL/GenBank/DDBJ databases">
        <title>Genomic Encyclopedia of Type Strains, Phase IV (KMG-IV): sequencing the most valuable type-strain genomes for metagenomic binning, comparative biology and taxonomic classification.</title>
        <authorList>
            <person name="Goeker M."/>
        </authorList>
    </citation>
    <scope>NUCLEOTIDE SEQUENCE [LARGE SCALE GENOMIC DNA]</scope>
    <source>
        <strain evidence="6 8">DSM 3764</strain>
    </source>
</reference>
<evidence type="ECO:0000313" key="7">
    <source>
        <dbReference type="Proteomes" id="UP000255108"/>
    </source>
</evidence>
<dbReference type="PANTHER" id="PTHR42717">
    <property type="entry name" value="DIHYDROOROTASE-RELATED"/>
    <property type="match status" value="1"/>
</dbReference>
<keyword evidence="8" id="KW-1185">Reference proteome</keyword>
<name>A0A377Q4H7_9NEIS</name>
<evidence type="ECO:0000256" key="2">
    <source>
        <dbReference type="PIRSR" id="PIRSR039004-2"/>
    </source>
</evidence>
<evidence type="ECO:0000256" key="1">
    <source>
        <dbReference type="PIRSR" id="PIRSR039004-1"/>
    </source>
</evidence>
<protein>
    <submittedName>
        <fullName evidence="5">Dihydroorotase</fullName>
    </submittedName>
</protein>
<evidence type="ECO:0000313" key="6">
    <source>
        <dbReference type="EMBL" id="TCU82671.1"/>
    </source>
</evidence>
<feature type="binding site" evidence="1">
    <location>
        <position position="268"/>
    </location>
    <ligand>
        <name>Zn(2+)</name>
        <dbReference type="ChEBI" id="CHEBI:29105"/>
        <label>1</label>
    </ligand>
</feature>
<feature type="modified residue" description="N6-carboxylysine" evidence="2">
    <location>
        <position position="151"/>
    </location>
</feature>
<dbReference type="PANTHER" id="PTHR42717:SF1">
    <property type="entry name" value="IMIDAZOLONEPROPIONASE AND RELATED AMIDOHYDROLASES"/>
    <property type="match status" value="1"/>
</dbReference>
<feature type="binding site" evidence="1">
    <location>
        <position position="185"/>
    </location>
    <ligand>
        <name>Zn(2+)</name>
        <dbReference type="ChEBI" id="CHEBI:29105"/>
        <label>2</label>
    </ligand>
</feature>
<dbReference type="InterPro" id="IPR020043">
    <property type="entry name" value="Deacetylase_Atu3266-like"/>
</dbReference>
<dbReference type="InterPro" id="IPR047601">
    <property type="entry name" value="EF_0837-like"/>
</dbReference>
<dbReference type="Pfam" id="PF01979">
    <property type="entry name" value="Amidohydro_1"/>
    <property type="match status" value="1"/>
</dbReference>
<dbReference type="NCBIfam" id="NF006689">
    <property type="entry name" value="PRK09237.1"/>
    <property type="match status" value="1"/>
</dbReference>
<proteinExistence type="predicted"/>
<dbReference type="GO" id="GO:0046872">
    <property type="term" value="F:metal ion binding"/>
    <property type="evidence" value="ECO:0007669"/>
    <property type="project" value="UniProtKB-KW"/>
</dbReference>
<dbReference type="AlphaFoldDB" id="A0A377Q4H7"/>
<feature type="binding site" evidence="1">
    <location>
        <position position="57"/>
    </location>
    <ligand>
        <name>Zn(2+)</name>
        <dbReference type="ChEBI" id="CHEBI:29105"/>
        <label>1</label>
    </ligand>
</feature>
<keyword evidence="1" id="KW-0862">Zinc</keyword>
<feature type="binding site" evidence="1">
    <location>
        <position position="208"/>
    </location>
    <ligand>
        <name>Zn(2+)</name>
        <dbReference type="ChEBI" id="CHEBI:29105"/>
        <label>2</label>
    </ligand>
</feature>
<dbReference type="NCBIfam" id="TIGR03583">
    <property type="entry name" value="EF_0837"/>
    <property type="match status" value="1"/>
</dbReference>
<feature type="binding site" description="via carbamate group" evidence="1">
    <location>
        <position position="151"/>
    </location>
    <ligand>
        <name>Zn(2+)</name>
        <dbReference type="ChEBI" id="CHEBI:29105"/>
        <label>1</label>
    </ligand>
</feature>
<evidence type="ECO:0000259" key="4">
    <source>
        <dbReference type="Pfam" id="PF01979"/>
    </source>
</evidence>
<dbReference type="OrthoDB" id="9782972at2"/>
<dbReference type="Gene3D" id="2.30.40.10">
    <property type="entry name" value="Urease, subunit C, domain 1"/>
    <property type="match status" value="1"/>
</dbReference>
<dbReference type="GO" id="GO:0016810">
    <property type="term" value="F:hydrolase activity, acting on carbon-nitrogen (but not peptide) bonds"/>
    <property type="evidence" value="ECO:0007669"/>
    <property type="project" value="InterPro"/>
</dbReference>
<dbReference type="Proteomes" id="UP000295794">
    <property type="component" value="Unassembled WGS sequence"/>
</dbReference>
<dbReference type="EMBL" id="SMBT01000014">
    <property type="protein sequence ID" value="TCU82671.1"/>
    <property type="molecule type" value="Genomic_DNA"/>
</dbReference>
<sequence>MFDLIIRRAVSPTDDAIFDIAMKDGKIAALGQINAQARQTMDLKGQFYASAGWIDGHVHCYSASPIYNDQPDLVGIAGGVTTVVDAGSCGANDIGHFYQLAQDCQTEVRALLNISRIGLVTQHELADLADIDEAAASQAIAQFPDFIVGLKARLSASVVGGNGIIPLQMAKAIQQKHRHLPLMVHVGNTPPDLDEIAELLDEGDILTHCYNGKPNRILNTEGVLRPSIYRAIQRGVCLDVGHGGASFSFAVARQAIAQGILPNTISSDIYCRNRIAGPVYGLAPVMAKFLSLGMSLAQVICCVTGNAAKALNLPSKGQLAVGFDADISIFTLDKTPNTQRDCEGESLISDHQLRPLAAIVAAKVFLTEEGKKDHVFDL</sequence>
<accession>A0A377Q4H7</accession>
<feature type="binding site" description="via carbamate group" evidence="1">
    <location>
        <position position="151"/>
    </location>
    <ligand>
        <name>Zn(2+)</name>
        <dbReference type="ChEBI" id="CHEBI:29105"/>
        <label>2</label>
    </ligand>
</feature>
<dbReference type="PIRSF" id="PIRSF039004">
    <property type="entry name" value="ADE_EF_0837"/>
    <property type="match status" value="1"/>
</dbReference>
<feature type="domain" description="Amidohydrolase-related" evidence="4">
    <location>
        <begin position="251"/>
        <end position="335"/>
    </location>
</feature>
<reference evidence="5 7" key="1">
    <citation type="submission" date="2018-06" db="EMBL/GenBank/DDBJ databases">
        <authorList>
            <consortium name="Pathogen Informatics"/>
            <person name="Doyle S."/>
        </authorList>
    </citation>
    <scope>NUCLEOTIDE SEQUENCE [LARGE SCALE GENOMIC DNA]</scope>
    <source>
        <strain evidence="5 7">NCTC11159</strain>
    </source>
</reference>
<dbReference type="Proteomes" id="UP000255108">
    <property type="component" value="Unassembled WGS sequence"/>
</dbReference>
<dbReference type="InterPro" id="IPR032466">
    <property type="entry name" value="Metal_Hydrolase"/>
</dbReference>
<dbReference type="EMBL" id="UGHR01000001">
    <property type="protein sequence ID" value="STQ89843.1"/>
    <property type="molecule type" value="Genomic_DNA"/>
</dbReference>
<evidence type="ECO:0000256" key="3">
    <source>
        <dbReference type="PIRSR" id="PIRSR039004-3"/>
    </source>
</evidence>